<evidence type="ECO:0000313" key="6">
    <source>
        <dbReference type="EMBL" id="QNO43563.1"/>
    </source>
</evidence>
<dbReference type="Gene3D" id="3.20.19.10">
    <property type="entry name" value="Aconitase, domain 4"/>
    <property type="match status" value="1"/>
</dbReference>
<sequence>MKIKGKAWIFGDDVDTDAIIPGKYLRTTDMQVFADHVLEGIDPGFARNVRHGDIIVAGMNFGCGSSREQAVLAIKHAGVGCVVAASFARIFFRNAINIGLPLIETGTKILCNEGDMVEVDIEDGTVTAGGREYICAKMPDFLLKILMDGGLVAHRKKQSAKERFGRRSGAYSKSSILSDTDHLNLIVDLTAPENSDKVLDVATGNGFLAFEFAKRVSGANVTGCDMTRDMLLVAERIQRELGLDNVDFRVMDVESLEFEDESFDIVSCRFAFHHFTNPGKAMYELVRVCKTGGKLVLVDGLSSEDSAKSEYHNRLEQLRDPSHVRLYSEPELVGTLRDAGLKIIHARNWDADFYFDEWVKIADPGEEIAREVRRMIVDSVEGDKLGLRVRFDDAGGLLFTYSTVILVAEKE</sequence>
<feature type="domain" description="Methyltransferase" evidence="5">
    <location>
        <begin position="194"/>
        <end position="301"/>
    </location>
</feature>
<dbReference type="InterPro" id="IPR029063">
    <property type="entry name" value="SAM-dependent_MTases_sf"/>
</dbReference>
<comment type="pathway">
    <text evidence="3">Organic acid metabolism; 2-oxosuberate biosynthesis.</text>
</comment>
<keyword evidence="2 3" id="KW-0456">Lyase</keyword>
<name>A0A7G9Y6H8_9EURY</name>
<dbReference type="SUPFAM" id="SSF52016">
    <property type="entry name" value="LeuD/IlvD-like"/>
    <property type="match status" value="1"/>
</dbReference>
<dbReference type="Pfam" id="PF13847">
    <property type="entry name" value="Methyltransf_31"/>
    <property type="match status" value="1"/>
</dbReference>
<protein>
    <recommendedName>
        <fullName evidence="3">Methanogen homoaconitase small subunit</fullName>
        <shortName evidence="3">HACN</shortName>
        <ecNumber evidence="3">4.2.1.114</ecNumber>
    </recommendedName>
    <alternativeName>
        <fullName evidence="3">Homoaconitate hydratase</fullName>
    </alternativeName>
</protein>
<dbReference type="AlphaFoldDB" id="A0A7G9Y6H8"/>
<organism evidence="7">
    <name type="scientific">Candidatus Methanogaster sp. ANME-2c ERB4</name>
    <dbReference type="NCBI Taxonomy" id="2759911"/>
    <lineage>
        <taxon>Archaea</taxon>
        <taxon>Methanobacteriati</taxon>
        <taxon>Methanobacteriota</taxon>
        <taxon>Stenosarchaea group</taxon>
        <taxon>Methanomicrobia</taxon>
        <taxon>Methanosarcinales</taxon>
        <taxon>ANME-2 cluster</taxon>
        <taxon>Candidatus Methanogasteraceae</taxon>
        <taxon>Candidatus Methanogaster</taxon>
    </lineage>
</organism>
<dbReference type="InterPro" id="IPR015928">
    <property type="entry name" value="Aconitase/3IPM_dehydase_swvl"/>
</dbReference>
<accession>A0A7G9Y6H8</accession>
<dbReference type="CDD" id="cd02440">
    <property type="entry name" value="AdoMet_MTases"/>
    <property type="match status" value="1"/>
</dbReference>
<evidence type="ECO:0000259" key="5">
    <source>
        <dbReference type="Pfam" id="PF13847"/>
    </source>
</evidence>
<dbReference type="SUPFAM" id="SSF53335">
    <property type="entry name" value="S-adenosyl-L-methionine-dependent methyltransferases"/>
    <property type="match status" value="1"/>
</dbReference>
<evidence type="ECO:0000256" key="1">
    <source>
        <dbReference type="ARBA" id="ARBA00009869"/>
    </source>
</evidence>
<evidence type="ECO:0000256" key="2">
    <source>
        <dbReference type="ARBA" id="ARBA00023239"/>
    </source>
</evidence>
<dbReference type="EMBL" id="MT630998">
    <property type="protein sequence ID" value="QNO44682.1"/>
    <property type="molecule type" value="Genomic_DNA"/>
</dbReference>
<dbReference type="CDD" id="cd01577">
    <property type="entry name" value="IPMI_Swivel"/>
    <property type="match status" value="1"/>
</dbReference>
<dbReference type="InterPro" id="IPR033940">
    <property type="entry name" value="IPMI_Swivel"/>
</dbReference>
<dbReference type="InterPro" id="IPR000573">
    <property type="entry name" value="AconitaseA/IPMdHydase_ssu_swvl"/>
</dbReference>
<proteinExistence type="inferred from homology"/>
<dbReference type="GO" id="GO:0004409">
    <property type="term" value="F:homoaconitate hydratase activity"/>
    <property type="evidence" value="ECO:0007669"/>
    <property type="project" value="UniProtKB-UniRule"/>
</dbReference>
<comment type="subunit">
    <text evidence="3">Heterotetramer of 2 HacA and 2 HacB proteins.</text>
</comment>
<dbReference type="HAMAP" id="MF_01032">
    <property type="entry name" value="LeuD_type2"/>
    <property type="match status" value="1"/>
</dbReference>
<dbReference type="UniPathway" id="UPA00919"/>
<comment type="catalytic activity">
    <reaction evidence="3">
        <text>(2R)-homocitrate = (2R,3S)-homoisocitrate</text>
        <dbReference type="Rhea" id="RHEA:32303"/>
        <dbReference type="ChEBI" id="CHEBI:15404"/>
        <dbReference type="ChEBI" id="CHEBI:58884"/>
        <dbReference type="EC" id="4.2.1.114"/>
    </reaction>
</comment>
<dbReference type="EMBL" id="MT630845">
    <property type="protein sequence ID" value="QNO43563.1"/>
    <property type="molecule type" value="Genomic_DNA"/>
</dbReference>
<reference evidence="7" key="1">
    <citation type="submission" date="2020-06" db="EMBL/GenBank/DDBJ databases">
        <title>Unique genomic features of the anaerobic methanotrophic archaea.</title>
        <authorList>
            <person name="Chadwick G.L."/>
            <person name="Skennerton C.T."/>
            <person name="Laso-Perez R."/>
            <person name="Leu A.O."/>
            <person name="Speth D.R."/>
            <person name="Yu H."/>
            <person name="Morgan-Lang C."/>
            <person name="Hatzenpichler R."/>
            <person name="Goudeau D."/>
            <person name="Malmstrom R."/>
            <person name="Brazelton W.J."/>
            <person name="Woyke T."/>
            <person name="Hallam S.J."/>
            <person name="Tyson G.W."/>
            <person name="Wegener G."/>
            <person name="Boetius A."/>
            <person name="Orphan V."/>
        </authorList>
    </citation>
    <scope>NUCLEOTIDE SEQUENCE</scope>
</reference>
<dbReference type="EMBL" id="MT630847">
    <property type="protein sequence ID" value="QNO43612.1"/>
    <property type="molecule type" value="Genomic_DNA"/>
</dbReference>
<comment type="similarity">
    <text evidence="1 3">Belongs to the LeuD family. LeuD type 2 subfamily.</text>
</comment>
<dbReference type="EC" id="4.2.1.114" evidence="3"/>
<feature type="short sequence motif" description="YLRT" evidence="3">
    <location>
        <begin position="24"/>
        <end position="27"/>
    </location>
</feature>
<evidence type="ECO:0000259" key="4">
    <source>
        <dbReference type="Pfam" id="PF00694"/>
    </source>
</evidence>
<dbReference type="GO" id="GO:0019298">
    <property type="term" value="P:coenzyme B biosynthetic process"/>
    <property type="evidence" value="ECO:0007669"/>
    <property type="project" value="UniProtKB-UniRule"/>
</dbReference>
<dbReference type="Gene3D" id="3.40.50.150">
    <property type="entry name" value="Vaccinia Virus protein VP39"/>
    <property type="match status" value="1"/>
</dbReference>
<gene>
    <name evidence="3 7" type="primary">hacB</name>
    <name evidence="8" type="ORF">BAHBMDKO_00001</name>
    <name evidence="6" type="ORF">HMEJMANM_00032</name>
    <name evidence="7" type="ORF">LAPIAFBC_00019</name>
</gene>
<feature type="site" description="Critical for substrate specificity" evidence="3">
    <location>
        <position position="26"/>
    </location>
</feature>
<dbReference type="InterPro" id="IPR050075">
    <property type="entry name" value="LeuD"/>
</dbReference>
<feature type="domain" description="Aconitase A/isopropylmalate dehydratase small subunit swivel" evidence="4">
    <location>
        <begin position="51"/>
        <end position="100"/>
    </location>
</feature>
<dbReference type="InterPro" id="IPR025714">
    <property type="entry name" value="Methyltranfer_dom"/>
</dbReference>
<dbReference type="PANTHER" id="PTHR43345:SF2">
    <property type="entry name" value="3-ISOPROPYLMALATE DEHYDRATASE SMALL SUBUNIT 1"/>
    <property type="match status" value="1"/>
</dbReference>
<dbReference type="NCBIfam" id="TIGR02087">
    <property type="entry name" value="LEUD_arch"/>
    <property type="match status" value="1"/>
</dbReference>
<evidence type="ECO:0000256" key="3">
    <source>
        <dbReference type="HAMAP-Rule" id="MF_01032"/>
    </source>
</evidence>
<evidence type="ECO:0000313" key="7">
    <source>
        <dbReference type="EMBL" id="QNO43612.1"/>
    </source>
</evidence>
<evidence type="ECO:0000313" key="8">
    <source>
        <dbReference type="EMBL" id="QNO44682.1"/>
    </source>
</evidence>
<dbReference type="Pfam" id="PF00694">
    <property type="entry name" value="Aconitase_C"/>
    <property type="match status" value="1"/>
</dbReference>
<comment type="function">
    <text evidence="3">Hydro-lyase with broad substrate specificity for cis-unsaturated tricarboxylic acids. Catalyzes both the reversible dehydration of (R)-homocitrate ((R)-2-hydroxybutane-1,2,4-tricarboxylate) to produce cis-homoaconitate ((Z)-but-1-ene-1,2,4-tricarboxylate), and its hydration to homoisocitrate ((1R,2S)-1-hydroxybutane-1,2,4-tricarboxylate). Is also able to hydrate the analogous longer chain substrates cis-homo(2)-aconitate, cis-homo(3)-aconitate. All these reactions are part of the biosynthesis pathway of coenzyme B.</text>
</comment>
<dbReference type="InterPro" id="IPR011827">
    <property type="entry name" value="LeuD_type2/HacB/DmdB"/>
</dbReference>
<dbReference type="PANTHER" id="PTHR43345">
    <property type="entry name" value="3-ISOPROPYLMALATE DEHYDRATASE SMALL SUBUNIT 2-RELATED-RELATED"/>
    <property type="match status" value="1"/>
</dbReference>